<dbReference type="PROSITE" id="PS51257">
    <property type="entry name" value="PROKAR_LIPOPROTEIN"/>
    <property type="match status" value="1"/>
</dbReference>
<organism evidence="2 3">
    <name type="scientific">Actinokineospora fastidiosa</name>
    <dbReference type="NCBI Taxonomy" id="1816"/>
    <lineage>
        <taxon>Bacteria</taxon>
        <taxon>Bacillati</taxon>
        <taxon>Actinomycetota</taxon>
        <taxon>Actinomycetes</taxon>
        <taxon>Pseudonocardiales</taxon>
        <taxon>Pseudonocardiaceae</taxon>
        <taxon>Actinokineospora</taxon>
    </lineage>
</organism>
<keyword evidence="3" id="KW-1185">Reference proteome</keyword>
<comment type="caution">
    <text evidence="2">The sequence shown here is derived from an EMBL/GenBank/DDBJ whole genome shotgun (WGS) entry which is preliminary data.</text>
</comment>
<reference evidence="2" key="2">
    <citation type="submission" date="2020-09" db="EMBL/GenBank/DDBJ databases">
        <authorList>
            <person name="Sun Q."/>
            <person name="Ohkuma M."/>
        </authorList>
    </citation>
    <scope>NUCLEOTIDE SEQUENCE</scope>
    <source>
        <strain evidence="2">JCM 3276</strain>
    </source>
</reference>
<feature type="region of interest" description="Disordered" evidence="1">
    <location>
        <begin position="32"/>
        <end position="83"/>
    </location>
</feature>
<name>A0A918LK79_9PSEU</name>
<evidence type="ECO:0000313" key="2">
    <source>
        <dbReference type="EMBL" id="GGS60167.1"/>
    </source>
</evidence>
<evidence type="ECO:0000313" key="3">
    <source>
        <dbReference type="Proteomes" id="UP000660680"/>
    </source>
</evidence>
<proteinExistence type="predicted"/>
<dbReference type="Proteomes" id="UP000660680">
    <property type="component" value="Unassembled WGS sequence"/>
</dbReference>
<feature type="compositionally biased region" description="Low complexity" evidence="1">
    <location>
        <begin position="44"/>
        <end position="81"/>
    </location>
</feature>
<dbReference type="AlphaFoldDB" id="A0A918LK79"/>
<evidence type="ECO:0000256" key="1">
    <source>
        <dbReference type="SAM" id="MobiDB-lite"/>
    </source>
</evidence>
<reference evidence="2" key="1">
    <citation type="journal article" date="2014" name="Int. J. Syst. Evol. Microbiol.">
        <title>Complete genome sequence of Corynebacterium casei LMG S-19264T (=DSM 44701T), isolated from a smear-ripened cheese.</title>
        <authorList>
            <consortium name="US DOE Joint Genome Institute (JGI-PGF)"/>
            <person name="Walter F."/>
            <person name="Albersmeier A."/>
            <person name="Kalinowski J."/>
            <person name="Ruckert C."/>
        </authorList>
    </citation>
    <scope>NUCLEOTIDE SEQUENCE</scope>
    <source>
        <strain evidence="2">JCM 3276</strain>
    </source>
</reference>
<protein>
    <submittedName>
        <fullName evidence="2">Uncharacterized protein</fullName>
    </submittedName>
</protein>
<sequence>MRRHCLVLLTGTTLLLAGCGDRSIPDLFAAHADTQTTPPPQPTTRPWTTPTSTDPTTSEPTTQSTTAQPTTTKPTTTAAAPDGIRVAEGGAVPIPAGTGVGGVRVQSIDGARVTLAGESTGNSFRGACLQSCTMSAHNTAFTVELGQSGGTILNNLRIDLLGVDGGAAVLDVAKV</sequence>
<accession>A0A918LK79</accession>
<dbReference type="EMBL" id="BMRB01000012">
    <property type="protein sequence ID" value="GGS60167.1"/>
    <property type="molecule type" value="Genomic_DNA"/>
</dbReference>
<gene>
    <name evidence="2" type="ORF">GCM10010171_63880</name>
</gene>